<dbReference type="EMBL" id="JAJTJA010000004">
    <property type="protein sequence ID" value="KAH8700331.1"/>
    <property type="molecule type" value="Genomic_DNA"/>
</dbReference>
<comment type="caution">
    <text evidence="1">The sequence shown here is derived from an EMBL/GenBank/DDBJ whole genome shotgun (WGS) entry which is preliminary data.</text>
</comment>
<dbReference type="GeneID" id="70241159"/>
<organism evidence="1 2">
    <name type="scientific">Talaromyces proteolyticus</name>
    <dbReference type="NCBI Taxonomy" id="1131652"/>
    <lineage>
        <taxon>Eukaryota</taxon>
        <taxon>Fungi</taxon>
        <taxon>Dikarya</taxon>
        <taxon>Ascomycota</taxon>
        <taxon>Pezizomycotina</taxon>
        <taxon>Eurotiomycetes</taxon>
        <taxon>Eurotiomycetidae</taxon>
        <taxon>Eurotiales</taxon>
        <taxon>Trichocomaceae</taxon>
        <taxon>Talaromyces</taxon>
        <taxon>Talaromyces sect. Bacilispori</taxon>
    </lineage>
</organism>
<protein>
    <submittedName>
        <fullName evidence="1">Uncharacterized protein</fullName>
    </submittedName>
</protein>
<accession>A0AAD4KYE0</accession>
<evidence type="ECO:0000313" key="1">
    <source>
        <dbReference type="EMBL" id="KAH8700331.1"/>
    </source>
</evidence>
<reference evidence="1" key="1">
    <citation type="submission" date="2021-12" db="EMBL/GenBank/DDBJ databases">
        <title>Convergent genome expansion in fungi linked to evolution of root-endophyte symbiosis.</title>
        <authorList>
            <consortium name="DOE Joint Genome Institute"/>
            <person name="Ke Y.-H."/>
            <person name="Bonito G."/>
            <person name="Liao H.-L."/>
            <person name="Looney B."/>
            <person name="Rojas-Flechas A."/>
            <person name="Nash J."/>
            <person name="Hameed K."/>
            <person name="Schadt C."/>
            <person name="Martin F."/>
            <person name="Crous P.W."/>
            <person name="Miettinen O."/>
            <person name="Magnuson J.K."/>
            <person name="Labbe J."/>
            <person name="Jacobson D."/>
            <person name="Doktycz M.J."/>
            <person name="Veneault-Fourrey C."/>
            <person name="Kuo A."/>
            <person name="Mondo S."/>
            <person name="Calhoun S."/>
            <person name="Riley R."/>
            <person name="Ohm R."/>
            <person name="LaButti K."/>
            <person name="Andreopoulos B."/>
            <person name="Pangilinan J."/>
            <person name="Nolan M."/>
            <person name="Tritt A."/>
            <person name="Clum A."/>
            <person name="Lipzen A."/>
            <person name="Daum C."/>
            <person name="Barry K."/>
            <person name="Grigoriev I.V."/>
            <person name="Vilgalys R."/>
        </authorList>
    </citation>
    <scope>NUCLEOTIDE SEQUENCE</scope>
    <source>
        <strain evidence="1">PMI_201</strain>
    </source>
</reference>
<dbReference type="AlphaFoldDB" id="A0AAD4KYE0"/>
<proteinExistence type="predicted"/>
<evidence type="ECO:0000313" key="2">
    <source>
        <dbReference type="Proteomes" id="UP001201262"/>
    </source>
</evidence>
<sequence length="207" mass="22702">MTDSTPDPSWSDEPAVLKVLHWYKLFDSDAPPRLGIDIERRLPYTAFSAFSVGFAVGSSHGSKKAAYQFRAENAHRFPTTSTGWFQYHKTKNYKAIVGGVFEGAKLGARLGAGAIAFCLFEETVDYARHDRRDFISTVIAGLSFSGVYSVLARHDIYTAARTTKLGLKLSLAYGLTQDALEALKGNRPAYLQYIFGGKGSSPSKDTV</sequence>
<dbReference type="Proteomes" id="UP001201262">
    <property type="component" value="Unassembled WGS sequence"/>
</dbReference>
<gene>
    <name evidence="1" type="ORF">BGW36DRAFT_291799</name>
</gene>
<name>A0AAD4KYE0_9EURO</name>
<dbReference type="PANTHER" id="PTHR37852:SF1">
    <property type="entry name" value="HIG1 DOMAIN-CONTAINING PROTEIN"/>
    <property type="match status" value="1"/>
</dbReference>
<keyword evidence="2" id="KW-1185">Reference proteome</keyword>
<dbReference type="RefSeq" id="XP_046074037.1">
    <property type="nucleotide sequence ID" value="XM_046210872.1"/>
</dbReference>
<dbReference type="PANTHER" id="PTHR37852">
    <property type="entry name" value="YALI0B21208P"/>
    <property type="match status" value="1"/>
</dbReference>